<dbReference type="InterPro" id="IPR036259">
    <property type="entry name" value="MFS_trans_sf"/>
</dbReference>
<dbReference type="GO" id="GO:0016020">
    <property type="term" value="C:membrane"/>
    <property type="evidence" value="ECO:0007669"/>
    <property type="project" value="UniProtKB-SubCell"/>
</dbReference>
<dbReference type="Pfam" id="PF07690">
    <property type="entry name" value="MFS_1"/>
    <property type="match status" value="1"/>
</dbReference>
<dbReference type="SUPFAM" id="SSF103473">
    <property type="entry name" value="MFS general substrate transporter"/>
    <property type="match status" value="1"/>
</dbReference>
<evidence type="ECO:0000256" key="1">
    <source>
        <dbReference type="ARBA" id="ARBA00004141"/>
    </source>
</evidence>
<feature type="transmembrane region" description="Helical" evidence="6">
    <location>
        <begin position="434"/>
        <end position="457"/>
    </location>
</feature>
<feature type="transmembrane region" description="Helical" evidence="6">
    <location>
        <begin position="233"/>
        <end position="255"/>
    </location>
</feature>
<keyword evidence="4 6" id="KW-1133">Transmembrane helix</keyword>
<evidence type="ECO:0000256" key="6">
    <source>
        <dbReference type="SAM" id="Phobius"/>
    </source>
</evidence>
<keyword evidence="5 6" id="KW-0472">Membrane</keyword>
<sequence>MALFGRVSAITTDASQSSPSVSSTPPWYPRVSAMNTGIDETTALLSSPNENSPTRTPLPKRQLAILMLVQICEPLVSQSIYPYINELISELGIASDEKKVGYYAGLMSSFFMIEAFTVLHWSRASDRIGRKPILLIGLFGSSLSMLCFGLSRTFWTLLASRCLTGLLNGNIGIMKSAMGDITDPSNRAEGFAYIPVVGDAGAALGVLVGGFLARPRDSFPLSFSAEFWSEHPYFLPCLAIGGFVFMTCLVALAFLKETVPRKDRVMTDASDVRDRALHPSHGPRPVRELLTFPVVISISNYASLSFLFISTSALLPLVLAMPIEIGGLGLPPAKIGLILAGYGTATAVFQVLFCAKLIQRFGPSWVFIAGISASLPIFALFPVMNAVVQGTGRTPVVWALLGCILVLGALLDTSFAAIFMYVTASAPTASRGTVNGLAQTAVSMAQAIGPAITTSLLSLSLESNLLGGYAVYTFMLSLSALALLLGTRLPVKVWEVMEE</sequence>
<feature type="transmembrane region" description="Helical" evidence="6">
    <location>
        <begin position="469"/>
        <end position="487"/>
    </location>
</feature>
<dbReference type="AlphaFoldDB" id="A0AAD7CNT3"/>
<comment type="caution">
    <text evidence="8">The sequence shown here is derived from an EMBL/GenBank/DDBJ whole genome shotgun (WGS) entry which is preliminary data.</text>
</comment>
<dbReference type="InterPro" id="IPR020846">
    <property type="entry name" value="MFS_dom"/>
</dbReference>
<dbReference type="Gene3D" id="1.20.1250.20">
    <property type="entry name" value="MFS general substrate transporter like domains"/>
    <property type="match status" value="1"/>
</dbReference>
<feature type="transmembrane region" description="Helical" evidence="6">
    <location>
        <begin position="396"/>
        <end position="422"/>
    </location>
</feature>
<evidence type="ECO:0000313" key="8">
    <source>
        <dbReference type="EMBL" id="KAJ7654291.1"/>
    </source>
</evidence>
<keyword evidence="9" id="KW-1185">Reference proteome</keyword>
<feature type="transmembrane region" description="Helical" evidence="6">
    <location>
        <begin position="365"/>
        <end position="384"/>
    </location>
</feature>
<keyword evidence="3 6" id="KW-0812">Transmembrane</keyword>
<dbReference type="PANTHER" id="PTHR23504:SF15">
    <property type="entry name" value="MAJOR FACILITATOR SUPERFAMILY (MFS) PROFILE DOMAIN-CONTAINING PROTEIN"/>
    <property type="match status" value="1"/>
</dbReference>
<evidence type="ECO:0000313" key="9">
    <source>
        <dbReference type="Proteomes" id="UP001221757"/>
    </source>
</evidence>
<organism evidence="8 9">
    <name type="scientific">Mycena rosella</name>
    <name type="common">Pink bonnet</name>
    <name type="synonym">Agaricus rosellus</name>
    <dbReference type="NCBI Taxonomy" id="1033263"/>
    <lineage>
        <taxon>Eukaryota</taxon>
        <taxon>Fungi</taxon>
        <taxon>Dikarya</taxon>
        <taxon>Basidiomycota</taxon>
        <taxon>Agaricomycotina</taxon>
        <taxon>Agaricomycetes</taxon>
        <taxon>Agaricomycetidae</taxon>
        <taxon>Agaricales</taxon>
        <taxon>Marasmiineae</taxon>
        <taxon>Mycenaceae</taxon>
        <taxon>Mycena</taxon>
    </lineage>
</organism>
<evidence type="ECO:0000259" key="7">
    <source>
        <dbReference type="PROSITE" id="PS50850"/>
    </source>
</evidence>
<proteinExistence type="predicted"/>
<feature type="transmembrane region" description="Helical" evidence="6">
    <location>
        <begin position="289"/>
        <end position="315"/>
    </location>
</feature>
<dbReference type="InterPro" id="IPR001958">
    <property type="entry name" value="Tet-R_TetA/multi-R_MdtG-like"/>
</dbReference>
<gene>
    <name evidence="8" type="ORF">B0H17DRAFT_1100004</name>
</gene>
<dbReference type="PANTHER" id="PTHR23504">
    <property type="entry name" value="MAJOR FACILITATOR SUPERFAMILY DOMAIN-CONTAINING PROTEIN 10"/>
    <property type="match status" value="1"/>
</dbReference>
<dbReference type="EMBL" id="JARKIE010000323">
    <property type="protein sequence ID" value="KAJ7654291.1"/>
    <property type="molecule type" value="Genomic_DNA"/>
</dbReference>
<dbReference type="PROSITE" id="PS50850">
    <property type="entry name" value="MFS"/>
    <property type="match status" value="1"/>
</dbReference>
<evidence type="ECO:0000256" key="4">
    <source>
        <dbReference type="ARBA" id="ARBA00022989"/>
    </source>
</evidence>
<dbReference type="GO" id="GO:0022857">
    <property type="term" value="F:transmembrane transporter activity"/>
    <property type="evidence" value="ECO:0007669"/>
    <property type="project" value="InterPro"/>
</dbReference>
<feature type="transmembrane region" description="Helical" evidence="6">
    <location>
        <begin position="133"/>
        <end position="151"/>
    </location>
</feature>
<feature type="transmembrane region" description="Helical" evidence="6">
    <location>
        <begin position="190"/>
        <end position="213"/>
    </location>
</feature>
<feature type="transmembrane region" description="Helical" evidence="6">
    <location>
        <begin position="335"/>
        <end position="358"/>
    </location>
</feature>
<dbReference type="PRINTS" id="PR01035">
    <property type="entry name" value="TCRTETA"/>
</dbReference>
<feature type="domain" description="Major facilitator superfamily (MFS) profile" evidence="7">
    <location>
        <begin position="62"/>
        <end position="494"/>
    </location>
</feature>
<feature type="transmembrane region" description="Helical" evidence="6">
    <location>
        <begin position="101"/>
        <end position="121"/>
    </location>
</feature>
<dbReference type="CDD" id="cd17330">
    <property type="entry name" value="MFS_SLC46_TetA_like"/>
    <property type="match status" value="1"/>
</dbReference>
<evidence type="ECO:0000256" key="2">
    <source>
        <dbReference type="ARBA" id="ARBA00022448"/>
    </source>
</evidence>
<comment type="subcellular location">
    <subcellularLocation>
        <location evidence="1">Membrane</location>
        <topology evidence="1">Multi-pass membrane protein</topology>
    </subcellularLocation>
</comment>
<keyword evidence="2" id="KW-0813">Transport</keyword>
<protein>
    <submittedName>
        <fullName evidence="8">Major facilitator superfamily domain-containing protein</fullName>
    </submittedName>
</protein>
<evidence type="ECO:0000256" key="5">
    <source>
        <dbReference type="ARBA" id="ARBA00023136"/>
    </source>
</evidence>
<evidence type="ECO:0000256" key="3">
    <source>
        <dbReference type="ARBA" id="ARBA00022692"/>
    </source>
</evidence>
<accession>A0AAD7CNT3</accession>
<dbReference type="InterPro" id="IPR011701">
    <property type="entry name" value="MFS"/>
</dbReference>
<dbReference type="Proteomes" id="UP001221757">
    <property type="component" value="Unassembled WGS sequence"/>
</dbReference>
<name>A0AAD7CNT3_MYCRO</name>
<reference evidence="8" key="1">
    <citation type="submission" date="2023-03" db="EMBL/GenBank/DDBJ databases">
        <title>Massive genome expansion in bonnet fungi (Mycena s.s.) driven by repeated elements and novel gene families across ecological guilds.</title>
        <authorList>
            <consortium name="Lawrence Berkeley National Laboratory"/>
            <person name="Harder C.B."/>
            <person name="Miyauchi S."/>
            <person name="Viragh M."/>
            <person name="Kuo A."/>
            <person name="Thoen E."/>
            <person name="Andreopoulos B."/>
            <person name="Lu D."/>
            <person name="Skrede I."/>
            <person name="Drula E."/>
            <person name="Henrissat B."/>
            <person name="Morin E."/>
            <person name="Kohler A."/>
            <person name="Barry K."/>
            <person name="LaButti K."/>
            <person name="Morin E."/>
            <person name="Salamov A."/>
            <person name="Lipzen A."/>
            <person name="Mereny Z."/>
            <person name="Hegedus B."/>
            <person name="Baldrian P."/>
            <person name="Stursova M."/>
            <person name="Weitz H."/>
            <person name="Taylor A."/>
            <person name="Grigoriev I.V."/>
            <person name="Nagy L.G."/>
            <person name="Martin F."/>
            <person name="Kauserud H."/>
        </authorList>
    </citation>
    <scope>NUCLEOTIDE SEQUENCE</scope>
    <source>
        <strain evidence="8">CBHHK067</strain>
    </source>
</reference>